<dbReference type="EMBL" id="CP026994">
    <property type="protein sequence ID" value="QLH04772.1"/>
    <property type="molecule type" value="Genomic_DNA"/>
</dbReference>
<dbReference type="GO" id="GO:0006171">
    <property type="term" value="P:cAMP biosynthetic process"/>
    <property type="evidence" value="ECO:0007669"/>
    <property type="project" value="TreeGrafter"/>
</dbReference>
<dbReference type="Gene3D" id="3.30.70.1230">
    <property type="entry name" value="Nucleotide cyclase"/>
    <property type="match status" value="1"/>
</dbReference>
<dbReference type="Pfam" id="PF00211">
    <property type="entry name" value="Guanylate_cyc"/>
    <property type="match status" value="1"/>
</dbReference>
<dbReference type="InterPro" id="IPR050697">
    <property type="entry name" value="Adenylyl/Guanylyl_Cyclase_3/4"/>
</dbReference>
<reference evidence="2 3" key="1">
    <citation type="submission" date="2018-02" db="EMBL/GenBank/DDBJ databases">
        <title>Complete genome of Nitrosopumilus oxyclinae HCE1.</title>
        <authorList>
            <person name="Qin W."/>
            <person name="Zheng Y."/>
            <person name="Stahl D.A."/>
        </authorList>
    </citation>
    <scope>NUCLEOTIDE SEQUENCE [LARGE SCALE GENOMIC DNA]</scope>
    <source>
        <strain evidence="2 3">HCE1</strain>
    </source>
</reference>
<name>A0A7D5M216_9ARCH</name>
<feature type="domain" description="Guanylate cyclase" evidence="1">
    <location>
        <begin position="50"/>
        <end position="183"/>
    </location>
</feature>
<dbReference type="InterPro" id="IPR001054">
    <property type="entry name" value="A/G_cyclase"/>
</dbReference>
<protein>
    <recommendedName>
        <fullName evidence="1">Guanylate cyclase domain-containing protein</fullName>
    </recommendedName>
</protein>
<dbReference type="SUPFAM" id="SSF55073">
    <property type="entry name" value="Nucleotide cyclase"/>
    <property type="match status" value="1"/>
</dbReference>
<dbReference type="InterPro" id="IPR029787">
    <property type="entry name" value="Nucleotide_cyclase"/>
</dbReference>
<accession>A0A7D5M216</accession>
<dbReference type="OrthoDB" id="350345at2157"/>
<dbReference type="AlphaFoldDB" id="A0A7D5M216"/>
<gene>
    <name evidence="2" type="ORF">C5F49_05175</name>
</gene>
<dbReference type="KEGG" id="nox:C5F49_05175"/>
<dbReference type="PANTHER" id="PTHR43081:SF1">
    <property type="entry name" value="ADENYLATE CYCLASE, TERMINAL-DIFFERENTIATION SPECIFIC"/>
    <property type="match status" value="1"/>
</dbReference>
<dbReference type="Proteomes" id="UP000509441">
    <property type="component" value="Chromosome"/>
</dbReference>
<evidence type="ECO:0000313" key="3">
    <source>
        <dbReference type="Proteomes" id="UP000509441"/>
    </source>
</evidence>
<proteinExistence type="predicted"/>
<dbReference type="PANTHER" id="PTHR43081">
    <property type="entry name" value="ADENYLATE CYCLASE, TERMINAL-DIFFERENTIATION SPECIFIC-RELATED"/>
    <property type="match status" value="1"/>
</dbReference>
<organism evidence="2 3">
    <name type="scientific">Nitrosopumilus oxyclinae</name>
    <dbReference type="NCBI Taxonomy" id="1959104"/>
    <lineage>
        <taxon>Archaea</taxon>
        <taxon>Nitrososphaerota</taxon>
        <taxon>Nitrososphaeria</taxon>
        <taxon>Nitrosopumilales</taxon>
        <taxon>Nitrosopumilaceae</taxon>
        <taxon>Nitrosopumilus</taxon>
    </lineage>
</organism>
<evidence type="ECO:0000313" key="2">
    <source>
        <dbReference type="EMBL" id="QLH04772.1"/>
    </source>
</evidence>
<sequence>MVWTSSKNADAKNRIKQFDKDRLFVPNKQGQTIPKIENMRLGEAKEFNLAVMHVDMNNFKGLTGSLTNEQKLRFLNIYLSEFTHMIREYDGFVEKYVGDSITALFGVGKDDQQSCLDAVHCGLSMLTEVYYAMNTYLDSIGLPKFSCSIGIDFGSIWVARVGVQGMNQLTLVGNEVSIAKQIEEFAGNHQIFVGGGAYLNLNKHEQAICKIQNQRSDFNWTWFQGKKYPFYHYTAHWEGFDL</sequence>
<dbReference type="RefSeq" id="WP_179361986.1">
    <property type="nucleotide sequence ID" value="NZ_CP026994.1"/>
</dbReference>
<evidence type="ECO:0000259" key="1">
    <source>
        <dbReference type="PROSITE" id="PS50125"/>
    </source>
</evidence>
<dbReference type="PROSITE" id="PS50125">
    <property type="entry name" value="GUANYLATE_CYCLASE_2"/>
    <property type="match status" value="1"/>
</dbReference>
<dbReference type="CDD" id="cd07302">
    <property type="entry name" value="CHD"/>
    <property type="match status" value="1"/>
</dbReference>
<keyword evidence="3" id="KW-1185">Reference proteome</keyword>
<dbReference type="GeneID" id="56061340"/>
<dbReference type="GO" id="GO:0035556">
    <property type="term" value="P:intracellular signal transduction"/>
    <property type="evidence" value="ECO:0007669"/>
    <property type="project" value="InterPro"/>
</dbReference>